<accession>A0ABQ5I1A5</accession>
<feature type="domain" description="Reverse transcriptase" evidence="1">
    <location>
        <begin position="353"/>
        <end position="508"/>
    </location>
</feature>
<proteinExistence type="predicted"/>
<dbReference type="PANTHER" id="PTHR24559">
    <property type="entry name" value="TRANSPOSON TY3-I GAG-POL POLYPROTEIN"/>
    <property type="match status" value="1"/>
</dbReference>
<dbReference type="PANTHER" id="PTHR24559:SF444">
    <property type="entry name" value="REVERSE TRANSCRIPTASE DOMAIN-CONTAINING PROTEIN"/>
    <property type="match status" value="1"/>
</dbReference>
<dbReference type="Gene3D" id="3.30.70.270">
    <property type="match status" value="1"/>
</dbReference>
<dbReference type="GO" id="GO:0003964">
    <property type="term" value="F:RNA-directed DNA polymerase activity"/>
    <property type="evidence" value="ECO:0007669"/>
    <property type="project" value="UniProtKB-KW"/>
</dbReference>
<dbReference type="Pfam" id="PF00078">
    <property type="entry name" value="RVT_1"/>
    <property type="match status" value="1"/>
</dbReference>
<protein>
    <submittedName>
        <fullName evidence="2">Reverse transcriptase domain-containing protein</fullName>
    </submittedName>
</protein>
<gene>
    <name evidence="2" type="ORF">Tco_1082033</name>
</gene>
<dbReference type="Gene3D" id="3.10.10.10">
    <property type="entry name" value="HIV Type 1 Reverse Transcriptase, subunit A, domain 1"/>
    <property type="match status" value="1"/>
</dbReference>
<dbReference type="CDD" id="cd01647">
    <property type="entry name" value="RT_LTR"/>
    <property type="match status" value="1"/>
</dbReference>
<dbReference type="InterPro" id="IPR000477">
    <property type="entry name" value="RT_dom"/>
</dbReference>
<dbReference type="InterPro" id="IPR053134">
    <property type="entry name" value="RNA-dir_DNA_polymerase"/>
</dbReference>
<reference evidence="2" key="1">
    <citation type="journal article" date="2022" name="Int. J. Mol. Sci.">
        <title>Draft Genome of Tanacetum Coccineum: Genomic Comparison of Closely Related Tanacetum-Family Plants.</title>
        <authorList>
            <person name="Yamashiro T."/>
            <person name="Shiraishi A."/>
            <person name="Nakayama K."/>
            <person name="Satake H."/>
        </authorList>
    </citation>
    <scope>NUCLEOTIDE SEQUENCE</scope>
</reference>
<dbReference type="EMBL" id="BQNB010020180">
    <property type="protein sequence ID" value="GJT93188.1"/>
    <property type="molecule type" value="Genomic_DNA"/>
</dbReference>
<dbReference type="InterPro" id="IPR043128">
    <property type="entry name" value="Rev_trsase/Diguanyl_cyclase"/>
</dbReference>
<evidence type="ECO:0000313" key="3">
    <source>
        <dbReference type="Proteomes" id="UP001151760"/>
    </source>
</evidence>
<keyword evidence="2" id="KW-0695">RNA-directed DNA polymerase</keyword>
<evidence type="ECO:0000259" key="1">
    <source>
        <dbReference type="Pfam" id="PF00078"/>
    </source>
</evidence>
<organism evidence="2 3">
    <name type="scientific">Tanacetum coccineum</name>
    <dbReference type="NCBI Taxonomy" id="301880"/>
    <lineage>
        <taxon>Eukaryota</taxon>
        <taxon>Viridiplantae</taxon>
        <taxon>Streptophyta</taxon>
        <taxon>Embryophyta</taxon>
        <taxon>Tracheophyta</taxon>
        <taxon>Spermatophyta</taxon>
        <taxon>Magnoliopsida</taxon>
        <taxon>eudicotyledons</taxon>
        <taxon>Gunneridae</taxon>
        <taxon>Pentapetalae</taxon>
        <taxon>asterids</taxon>
        <taxon>campanulids</taxon>
        <taxon>Asterales</taxon>
        <taxon>Asteraceae</taxon>
        <taxon>Asteroideae</taxon>
        <taxon>Anthemideae</taxon>
        <taxon>Anthemidinae</taxon>
        <taxon>Tanacetum</taxon>
    </lineage>
</organism>
<keyword evidence="3" id="KW-1185">Reference proteome</keyword>
<sequence length="512" mass="58401">MEAQYGKFFNMIRAVRINIPLVDVLARMPNYGKFLKQLISNKHKIEQISAAFLSDESSAMIQNEVPPKLGDLKSFLIPSENMSVEVGKFIFPADFVILEMEEDSKVPLILGRPFLHTADAIIRVKQKQLNLGVGTEQLIFNIDSAMKHSYSNDDTCFSINVIDEILEDDFDALLDEGSKILYSIEGTLLEEEIFSKFNEFIAMAEDESSKSKSDTEEPPFKKITINTDYKIKTSLEEPPTDLELKPLPDNLEYVFLEEPSFLPVIISSQLFAQNKGKLIQLLDEKKPVVQKQRRLNPNMQEVVKKEIVKLLDTGIIYPIADSPWVSPIHCVPKKGGITVVTNENDELVPTRTVTGWRVCIDYRKLNEATAKDHFPLPFMDQMLERLAGNKYFCFLDGFSGYFQIPIDPNDQEKTTFTCPFGTYAYRRMPFGLCNAPATFQRCMLAIFHDMIEESVKVFMDDFSVFGNSFDKCLNNLDKMLQRCKDAHLVLNWEKCHFMVKEGIVLGHKVSSA</sequence>
<comment type="caution">
    <text evidence="2">The sequence shown here is derived from an EMBL/GenBank/DDBJ whole genome shotgun (WGS) entry which is preliminary data.</text>
</comment>
<name>A0ABQ5I1A5_9ASTR</name>
<dbReference type="Gene3D" id="2.40.70.10">
    <property type="entry name" value="Acid Proteases"/>
    <property type="match status" value="1"/>
</dbReference>
<dbReference type="InterPro" id="IPR043502">
    <property type="entry name" value="DNA/RNA_pol_sf"/>
</dbReference>
<dbReference type="SUPFAM" id="SSF56672">
    <property type="entry name" value="DNA/RNA polymerases"/>
    <property type="match status" value="1"/>
</dbReference>
<keyword evidence="2" id="KW-0808">Transferase</keyword>
<keyword evidence="2" id="KW-0548">Nucleotidyltransferase</keyword>
<dbReference type="Proteomes" id="UP001151760">
    <property type="component" value="Unassembled WGS sequence"/>
</dbReference>
<reference evidence="2" key="2">
    <citation type="submission" date="2022-01" db="EMBL/GenBank/DDBJ databases">
        <authorList>
            <person name="Yamashiro T."/>
            <person name="Shiraishi A."/>
            <person name="Satake H."/>
            <person name="Nakayama K."/>
        </authorList>
    </citation>
    <scope>NUCLEOTIDE SEQUENCE</scope>
</reference>
<dbReference type="InterPro" id="IPR021109">
    <property type="entry name" value="Peptidase_aspartic_dom_sf"/>
</dbReference>
<evidence type="ECO:0000313" key="2">
    <source>
        <dbReference type="EMBL" id="GJT93188.1"/>
    </source>
</evidence>